<evidence type="ECO:0000313" key="2">
    <source>
        <dbReference type="Proteomes" id="UP000540506"/>
    </source>
</evidence>
<accession>A0A7W7RBZ9</accession>
<dbReference type="AlphaFoldDB" id="A0A7W7RBZ9"/>
<dbReference type="Proteomes" id="UP000540506">
    <property type="component" value="Unassembled WGS sequence"/>
</dbReference>
<dbReference type="EMBL" id="JACHJV010000004">
    <property type="protein sequence ID" value="MBB4929060.1"/>
    <property type="molecule type" value="Genomic_DNA"/>
</dbReference>
<name>A0A7W7RBZ9_KITKI</name>
<gene>
    <name evidence="1" type="ORF">FHR34_008159</name>
</gene>
<evidence type="ECO:0000313" key="1">
    <source>
        <dbReference type="EMBL" id="MBB4929060.1"/>
    </source>
</evidence>
<comment type="caution">
    <text evidence="1">The sequence shown here is derived from an EMBL/GenBank/DDBJ whole genome shotgun (WGS) entry which is preliminary data.</text>
</comment>
<protein>
    <submittedName>
        <fullName evidence="1">Uncharacterized protein</fullName>
    </submittedName>
</protein>
<reference evidence="1 2" key="1">
    <citation type="submission" date="2020-08" db="EMBL/GenBank/DDBJ databases">
        <title>Sequencing the genomes of 1000 actinobacteria strains.</title>
        <authorList>
            <person name="Klenk H.-P."/>
        </authorList>
    </citation>
    <scope>NUCLEOTIDE SEQUENCE [LARGE SCALE GENOMIC DNA]</scope>
    <source>
        <strain evidence="1 2">DSM 41654</strain>
    </source>
</reference>
<organism evidence="1 2">
    <name type="scientific">Kitasatospora kifunensis</name>
    <name type="common">Streptomyces kifunensis</name>
    <dbReference type="NCBI Taxonomy" id="58351"/>
    <lineage>
        <taxon>Bacteria</taxon>
        <taxon>Bacillati</taxon>
        <taxon>Actinomycetota</taxon>
        <taxon>Actinomycetes</taxon>
        <taxon>Kitasatosporales</taxon>
        <taxon>Streptomycetaceae</taxon>
        <taxon>Kitasatospora</taxon>
    </lineage>
</organism>
<proteinExistence type="predicted"/>
<keyword evidence="2" id="KW-1185">Reference proteome</keyword>
<sequence>MTEPTRIEMESEALLEAERVRTWADPQIAERHAYAVMADQPAYYRVPTVPVLRCYLLAAGLSGAPADALTAWIKKPNDETALRVLRDNAALVPAGWASRLAKYHADYAGLASETPAVIRQSMLVGLASRS</sequence>
<dbReference type="RefSeq" id="WP_184947015.1">
    <property type="nucleotide sequence ID" value="NZ_JACHJV010000004.1"/>
</dbReference>